<keyword evidence="4" id="KW-0645">Protease</keyword>
<keyword evidence="5" id="KW-0479">Metal-binding</keyword>
<dbReference type="PANTHER" id="PTHR11733:SF167">
    <property type="entry name" value="FI17812P1-RELATED"/>
    <property type="match status" value="1"/>
</dbReference>
<evidence type="ECO:0000256" key="4">
    <source>
        <dbReference type="ARBA" id="ARBA00022670"/>
    </source>
</evidence>
<reference evidence="11" key="1">
    <citation type="submission" date="2015-12" db="EMBL/GenBank/DDBJ databases">
        <title>De novo transcriptome assembly of four potential Pierce s Disease insect vectors from Arizona vineyards.</title>
        <authorList>
            <person name="Tassone E.E."/>
        </authorList>
    </citation>
    <scope>NUCLEOTIDE SEQUENCE</scope>
</reference>
<dbReference type="InterPro" id="IPR018497">
    <property type="entry name" value="Peptidase_M13_C"/>
</dbReference>
<evidence type="ECO:0000256" key="1">
    <source>
        <dbReference type="ARBA" id="ARBA00001947"/>
    </source>
</evidence>
<evidence type="ECO:0000256" key="7">
    <source>
        <dbReference type="ARBA" id="ARBA00022833"/>
    </source>
</evidence>
<feature type="domain" description="Peptidase M13 C-terminal" evidence="9">
    <location>
        <begin position="478"/>
        <end position="676"/>
    </location>
</feature>
<dbReference type="InterPro" id="IPR008753">
    <property type="entry name" value="Peptidase_M13_N"/>
</dbReference>
<dbReference type="PROSITE" id="PS51885">
    <property type="entry name" value="NEPRILYSIN"/>
    <property type="match status" value="1"/>
</dbReference>
<dbReference type="EMBL" id="GEDC01006800">
    <property type="protein sequence ID" value="JAS30498.1"/>
    <property type="molecule type" value="Transcribed_RNA"/>
</dbReference>
<dbReference type="Pfam" id="PF05649">
    <property type="entry name" value="Peptidase_M13_N"/>
    <property type="match status" value="1"/>
</dbReference>
<evidence type="ECO:0008006" key="12">
    <source>
        <dbReference type="Google" id="ProtNLM"/>
    </source>
</evidence>
<organism evidence="11">
    <name type="scientific">Clastoptera arizonana</name>
    <name type="common">Arizona spittle bug</name>
    <dbReference type="NCBI Taxonomy" id="38151"/>
    <lineage>
        <taxon>Eukaryota</taxon>
        <taxon>Metazoa</taxon>
        <taxon>Ecdysozoa</taxon>
        <taxon>Arthropoda</taxon>
        <taxon>Hexapoda</taxon>
        <taxon>Insecta</taxon>
        <taxon>Pterygota</taxon>
        <taxon>Neoptera</taxon>
        <taxon>Paraneoptera</taxon>
        <taxon>Hemiptera</taxon>
        <taxon>Auchenorrhyncha</taxon>
        <taxon>Cercopoidea</taxon>
        <taxon>Clastopteridae</taxon>
        <taxon>Clastoptera</taxon>
    </lineage>
</organism>
<dbReference type="AlphaFoldDB" id="A0A1B6DXU0"/>
<dbReference type="Pfam" id="PF01431">
    <property type="entry name" value="Peptidase_M13"/>
    <property type="match status" value="1"/>
</dbReference>
<evidence type="ECO:0000256" key="3">
    <source>
        <dbReference type="ARBA" id="ARBA00007357"/>
    </source>
</evidence>
<keyword evidence="6" id="KW-0378">Hydrolase</keyword>
<protein>
    <recommendedName>
        <fullName evidence="12">Peptidase M13 N-terminal domain-containing protein</fullName>
    </recommendedName>
</protein>
<keyword evidence="7" id="KW-0862">Zinc</keyword>
<dbReference type="SUPFAM" id="SSF55486">
    <property type="entry name" value="Metalloproteases ('zincins'), catalytic domain"/>
    <property type="match status" value="1"/>
</dbReference>
<comment type="subcellular location">
    <subcellularLocation>
        <location evidence="2">Cell membrane</location>
        <topology evidence="2">Single-pass type II membrane protein</topology>
    </subcellularLocation>
</comment>
<evidence type="ECO:0000256" key="5">
    <source>
        <dbReference type="ARBA" id="ARBA00022723"/>
    </source>
</evidence>
<evidence type="ECO:0000259" key="10">
    <source>
        <dbReference type="Pfam" id="PF05649"/>
    </source>
</evidence>
<dbReference type="GO" id="GO:0005886">
    <property type="term" value="C:plasma membrane"/>
    <property type="evidence" value="ECO:0007669"/>
    <property type="project" value="UniProtKB-SubCell"/>
</dbReference>
<feature type="non-terminal residue" evidence="11">
    <location>
        <position position="1"/>
    </location>
</feature>
<dbReference type="InterPro" id="IPR042089">
    <property type="entry name" value="Peptidase_M13_dom_2"/>
</dbReference>
<comment type="cofactor">
    <cofactor evidence="1">
        <name>Zn(2+)</name>
        <dbReference type="ChEBI" id="CHEBI:29105"/>
    </cofactor>
</comment>
<feature type="domain" description="Peptidase M13 N-terminal" evidence="10">
    <location>
        <begin position="40"/>
        <end position="415"/>
    </location>
</feature>
<evidence type="ECO:0000259" key="9">
    <source>
        <dbReference type="Pfam" id="PF01431"/>
    </source>
</evidence>
<name>A0A1B6DXU0_9HEMI</name>
<dbReference type="PRINTS" id="PR00786">
    <property type="entry name" value="NEPRILYSIN"/>
</dbReference>
<evidence type="ECO:0000256" key="6">
    <source>
        <dbReference type="ARBA" id="ARBA00022801"/>
    </source>
</evidence>
<dbReference type="GO" id="GO:0046872">
    <property type="term" value="F:metal ion binding"/>
    <property type="evidence" value="ECO:0007669"/>
    <property type="project" value="UniProtKB-KW"/>
</dbReference>
<dbReference type="Gene3D" id="3.40.390.10">
    <property type="entry name" value="Collagenase (Catalytic Domain)"/>
    <property type="match status" value="1"/>
</dbReference>
<dbReference type="GO" id="GO:0004222">
    <property type="term" value="F:metalloendopeptidase activity"/>
    <property type="evidence" value="ECO:0007669"/>
    <property type="project" value="InterPro"/>
</dbReference>
<dbReference type="InterPro" id="IPR000718">
    <property type="entry name" value="Peptidase_M13"/>
</dbReference>
<dbReference type="CDD" id="cd08662">
    <property type="entry name" value="M13"/>
    <property type="match status" value="1"/>
</dbReference>
<dbReference type="PANTHER" id="PTHR11733">
    <property type="entry name" value="ZINC METALLOPROTEASE FAMILY M13 NEPRILYSIN-RELATED"/>
    <property type="match status" value="1"/>
</dbReference>
<evidence type="ECO:0000313" key="11">
    <source>
        <dbReference type="EMBL" id="JAS30498.1"/>
    </source>
</evidence>
<evidence type="ECO:0000256" key="2">
    <source>
        <dbReference type="ARBA" id="ARBA00004401"/>
    </source>
</evidence>
<dbReference type="Gene3D" id="1.10.1380.10">
    <property type="entry name" value="Neutral endopeptidase , domain2"/>
    <property type="match status" value="1"/>
</dbReference>
<keyword evidence="8" id="KW-0482">Metalloprotease</keyword>
<dbReference type="InterPro" id="IPR024079">
    <property type="entry name" value="MetalloPept_cat_dom_sf"/>
</dbReference>
<comment type="similarity">
    <text evidence="3">Belongs to the peptidase M13 family.</text>
</comment>
<proteinExistence type="inferred from homology"/>
<accession>A0A1B6DXU0</accession>
<dbReference type="GO" id="GO:0016485">
    <property type="term" value="P:protein processing"/>
    <property type="evidence" value="ECO:0007669"/>
    <property type="project" value="TreeGrafter"/>
</dbReference>
<gene>
    <name evidence="11" type="ORF">g.21598</name>
</gene>
<sequence>PDDIPQNLVVDVRDLKECKTPSCKKAERMIKRNMDRSINPCDNFFQYVCGKYVKRKRRIKETVDGLYEMDLNQKKLIQATLMDYDRNNDLNAFRMARHFFKMCVNEELTDSSIFRSKIKDIGSWPIFAGEQWDPKNFNWEETIYKLQELNNGGLILDVTLSNDTIYIYGERPGIHPLLLRRGLNNPTVQTYYNLMVFVAKYFGADQKQASTEMKKVLEFEYSFIGVCNETEAEDVLRDKWAIQQIQNEFPFLNWEKFIKTVLGGYKEINKNNKVYIWCKAYIRKIEKSLRETDPRVIANYFFWKTVMNNLEFLSTALRKQYYLFLQSVYGDNTISIPRWFTCLKMITSSNLNFALSAMYAQRNINEKTKNLVTDMTSRIVTKMENTLNSAKWMDKETRNDAIKKVNKMKKLIAYPKTLLNDGLIKKYYANLNISLKETHFECVIKLRKFHLFAYINKQKQPKLTDWLRFRDIFEIDGYYITKSNAIMVPAGVLFYPMFGLHWPMYLNFGFIGNIIGQKVTQEFDMMGKWYDSTGAERNWFGDKTEQEFVKRLQCVIKDANKYTVPLINIALEGERSQHTNVADIGGAKLFLLAYNLCVADHGEELGFGGFTPTKLYWLSVGNSMCTKYDNSTLESRTVSTYPPNEYRVNSIAKNNDLFAEAFNCPVGSNMNPGNKCITC</sequence>
<evidence type="ECO:0000256" key="8">
    <source>
        <dbReference type="ARBA" id="ARBA00023049"/>
    </source>
</evidence>